<dbReference type="GO" id="GO:0016042">
    <property type="term" value="P:lipid catabolic process"/>
    <property type="evidence" value="ECO:0007669"/>
    <property type="project" value="UniProtKB-KW"/>
</dbReference>
<keyword evidence="1" id="KW-0442">Lipid degradation</keyword>
<reference evidence="4" key="1">
    <citation type="journal article" date="2019" name="Gigascience">
        <title>De novo genome assembly of the endangered Acer yangbiense, a plant species with extremely small populations endemic to Yunnan Province, China.</title>
        <authorList>
            <person name="Yang J."/>
            <person name="Wariss H.M."/>
            <person name="Tao L."/>
            <person name="Zhang R."/>
            <person name="Yun Q."/>
            <person name="Hollingsworth P."/>
            <person name="Dao Z."/>
            <person name="Luo G."/>
            <person name="Guo H."/>
            <person name="Ma Y."/>
            <person name="Sun W."/>
        </authorList>
    </citation>
    <scope>NUCLEOTIDE SEQUENCE [LARGE SCALE GENOMIC DNA]</scope>
    <source>
        <strain evidence="4">cv. Malutang</strain>
    </source>
</reference>
<proteinExistence type="predicted"/>
<name>A0A5C7HT77_9ROSI</name>
<organism evidence="3 4">
    <name type="scientific">Acer yangbiense</name>
    <dbReference type="NCBI Taxonomy" id="1000413"/>
    <lineage>
        <taxon>Eukaryota</taxon>
        <taxon>Viridiplantae</taxon>
        <taxon>Streptophyta</taxon>
        <taxon>Embryophyta</taxon>
        <taxon>Tracheophyta</taxon>
        <taxon>Spermatophyta</taxon>
        <taxon>Magnoliopsida</taxon>
        <taxon>eudicotyledons</taxon>
        <taxon>Gunneridae</taxon>
        <taxon>Pentapetalae</taxon>
        <taxon>rosids</taxon>
        <taxon>malvids</taxon>
        <taxon>Sapindales</taxon>
        <taxon>Sapindaceae</taxon>
        <taxon>Hippocastanoideae</taxon>
        <taxon>Acereae</taxon>
        <taxon>Acer</taxon>
    </lineage>
</organism>
<keyword evidence="4" id="KW-1185">Reference proteome</keyword>
<dbReference type="PANTHER" id="PTHR32176">
    <property type="entry name" value="XYLOSE ISOMERASE"/>
    <property type="match status" value="1"/>
</dbReference>
<dbReference type="PANTHER" id="PTHR32176:SF99">
    <property type="entry name" value="PATATIN"/>
    <property type="match status" value="1"/>
</dbReference>
<evidence type="ECO:0000256" key="1">
    <source>
        <dbReference type="ARBA" id="ARBA00022963"/>
    </source>
</evidence>
<dbReference type="Gene3D" id="3.40.1090.10">
    <property type="entry name" value="Cytosolic phospholipase A2 catalytic domain"/>
    <property type="match status" value="1"/>
</dbReference>
<dbReference type="AlphaFoldDB" id="A0A5C7HT77"/>
<dbReference type="Proteomes" id="UP000323000">
    <property type="component" value="Chromosome 6"/>
</dbReference>
<sequence length="146" mass="16191">MEVEDQATNPPPASHSSLADTEELHFDEEDHSLNDRDLSLLRQRSEASTTPIGAFMDCIIFIYARMQDDSLSGDAASVDIATNENLQKLAEIGRNLLKEPVSRIDVDTGRFQNVEGEGTNEDALAKFAKLLSQERKIRSQLINSSL</sequence>
<keyword evidence="1" id="KW-0443">Lipid metabolism</keyword>
<feature type="region of interest" description="Disordered" evidence="2">
    <location>
        <begin position="1"/>
        <end position="30"/>
    </location>
</feature>
<dbReference type="GO" id="GO:0004620">
    <property type="term" value="F:phospholipase activity"/>
    <property type="evidence" value="ECO:0007669"/>
    <property type="project" value="TreeGrafter"/>
</dbReference>
<dbReference type="GO" id="GO:0047372">
    <property type="term" value="F:monoacylglycerol lipase activity"/>
    <property type="evidence" value="ECO:0007669"/>
    <property type="project" value="TreeGrafter"/>
</dbReference>
<dbReference type="EMBL" id="VAHF01000006">
    <property type="protein sequence ID" value="TXG59506.1"/>
    <property type="molecule type" value="Genomic_DNA"/>
</dbReference>
<evidence type="ECO:0000313" key="3">
    <source>
        <dbReference type="EMBL" id="TXG59506.1"/>
    </source>
</evidence>
<protein>
    <submittedName>
        <fullName evidence="3">Uncharacterized protein</fullName>
    </submittedName>
</protein>
<gene>
    <name evidence="3" type="ORF">EZV62_014079</name>
</gene>
<evidence type="ECO:0000313" key="4">
    <source>
        <dbReference type="Proteomes" id="UP000323000"/>
    </source>
</evidence>
<dbReference type="OrthoDB" id="1299368at2759"/>
<accession>A0A5C7HT77</accession>
<comment type="caution">
    <text evidence="3">The sequence shown here is derived from an EMBL/GenBank/DDBJ whole genome shotgun (WGS) entry which is preliminary data.</text>
</comment>
<evidence type="ECO:0000256" key="2">
    <source>
        <dbReference type="SAM" id="MobiDB-lite"/>
    </source>
</evidence>